<dbReference type="EMBL" id="BOMS01000141">
    <property type="protein sequence ID" value="GIE72334.1"/>
    <property type="molecule type" value="Genomic_DNA"/>
</dbReference>
<dbReference type="PANTHER" id="PTHR37940:SF1">
    <property type="entry name" value="LYSINE--TRNA LIGASE"/>
    <property type="match status" value="1"/>
</dbReference>
<keyword evidence="3" id="KW-1185">Reference proteome</keyword>
<protein>
    <recommendedName>
        <fullName evidence="4">Lysine--tRNA ligase</fullName>
    </recommendedName>
</protein>
<accession>A0ABQ4BNU1</accession>
<dbReference type="Gene3D" id="3.40.50.620">
    <property type="entry name" value="HUPs"/>
    <property type="match status" value="2"/>
</dbReference>
<sequence>MTVINNVRGWTRRRGPGARPDRAGYARLFAQDRAAPHWAYDYADRLARRHPADHRILIQTSMSPSGTFHIGNLRDTICAHLVHRALVRTGRRSAVLLSFDDFDPFRQSQAVAGTELAPYGGRPLALARERSTAICRTYLRALKDLGICPPDADPDGRMPVGAAWETHYQWERYTSGTYREIQRRYVRHADRLAALLGVEDPRRLFAVYCQQCGRNTTTIHELRPDQVRYDCRSCGAFVTTEVMECVKPSWALDWTLRVAYEHIDCEPAGQDHCSSGSTMDRTQPIYDRFLGSDQPVIVPYGLIRQPGQRQKISGSRAGGLAPDDLLRVMPPTMILWLYARPNCLSDMRLGLDRGSVLAAYAGYDRFLSRVPVAPRARKLYELLTDAPVPDGPPLPSIRRVLGLLHATLYDAGRVLDELAAEAPAADRAALAERVRHALAWVSGPGRGTSWLHGPAPAGTGTGTALLAGSLAGRWDRARHAALLGALFGVASGPPLRRLLDAFAEAEVVDAVTAFDNTGARPLLRRVTDRLDAVTVTGGSCAR</sequence>
<proteinExistence type="predicted"/>
<name>A0ABQ4BNU1_9ACTN</name>
<gene>
    <name evidence="2" type="ORF">Apa02nite_084420</name>
</gene>
<dbReference type="Proteomes" id="UP000624709">
    <property type="component" value="Unassembled WGS sequence"/>
</dbReference>
<dbReference type="InterPro" id="IPR002904">
    <property type="entry name" value="Lys-tRNA-ligase"/>
</dbReference>
<evidence type="ECO:0000313" key="3">
    <source>
        <dbReference type="Proteomes" id="UP000624709"/>
    </source>
</evidence>
<dbReference type="RefSeq" id="WP_203830055.1">
    <property type="nucleotide sequence ID" value="NZ_BAAATY010000050.1"/>
</dbReference>
<comment type="caution">
    <text evidence="2">The sequence shown here is derived from an EMBL/GenBank/DDBJ whole genome shotgun (WGS) entry which is preliminary data.</text>
</comment>
<organism evidence="2 3">
    <name type="scientific">Actinoplanes palleronii</name>
    <dbReference type="NCBI Taxonomy" id="113570"/>
    <lineage>
        <taxon>Bacteria</taxon>
        <taxon>Bacillati</taxon>
        <taxon>Actinomycetota</taxon>
        <taxon>Actinomycetes</taxon>
        <taxon>Micromonosporales</taxon>
        <taxon>Micromonosporaceae</taxon>
        <taxon>Actinoplanes</taxon>
    </lineage>
</organism>
<reference evidence="2 3" key="1">
    <citation type="submission" date="2021-01" db="EMBL/GenBank/DDBJ databases">
        <title>Whole genome shotgun sequence of Actinoplanes palleronii NBRC 14916.</title>
        <authorList>
            <person name="Komaki H."/>
            <person name="Tamura T."/>
        </authorList>
    </citation>
    <scope>NUCLEOTIDE SEQUENCE [LARGE SCALE GENOMIC DNA]</scope>
    <source>
        <strain evidence="2 3">NBRC 14916</strain>
    </source>
</reference>
<dbReference type="InterPro" id="IPR014729">
    <property type="entry name" value="Rossmann-like_a/b/a_fold"/>
</dbReference>
<dbReference type="Gene3D" id="6.10.20.10">
    <property type="entry name" value="Lysine tRNA ligase, stem contact fold domain"/>
    <property type="match status" value="1"/>
</dbReference>
<evidence type="ECO:0008006" key="4">
    <source>
        <dbReference type="Google" id="ProtNLM"/>
    </source>
</evidence>
<dbReference type="SUPFAM" id="SSF52374">
    <property type="entry name" value="Nucleotidylyl transferase"/>
    <property type="match status" value="1"/>
</dbReference>
<keyword evidence="1" id="KW-0963">Cytoplasm</keyword>
<dbReference type="InterPro" id="IPR042078">
    <property type="entry name" value="Lys-tRNA-ligase_SC_fold"/>
</dbReference>
<dbReference type="PANTHER" id="PTHR37940">
    <property type="entry name" value="LYSINE--TRNA LIGASE"/>
    <property type="match status" value="1"/>
</dbReference>
<evidence type="ECO:0000313" key="2">
    <source>
        <dbReference type="EMBL" id="GIE72334.1"/>
    </source>
</evidence>
<dbReference type="Pfam" id="PF01921">
    <property type="entry name" value="tRNA-synt_1f"/>
    <property type="match status" value="2"/>
</dbReference>
<evidence type="ECO:0000256" key="1">
    <source>
        <dbReference type="ARBA" id="ARBA00022490"/>
    </source>
</evidence>